<sequence>MTLVQGFQNPVDPHGVRRWSAVYNTNDGGQVTVSTWNARSEDDPKPSRPQPALNADQLTKIATAHRWDAVISGLPRLSKHSQPARSKGGPTRPAAGREHLISVARSLIPDGLGIVHTEGDQYGFIDLVVNDGQGQSLITINAQQWIPNDPAIERQFTKAHTLTDGTKVITGQDDYPSVVGKGVVQWTVDVMRKSGLRIAVSEFNAPAYGLPATRREPPLSVKQLTSIALNGAWFE</sequence>
<dbReference type="RefSeq" id="WP_345553822.1">
    <property type="nucleotide sequence ID" value="NZ_BAAAZA010000041.1"/>
</dbReference>
<feature type="region of interest" description="Disordered" evidence="1">
    <location>
        <begin position="74"/>
        <end position="97"/>
    </location>
</feature>
<proteinExistence type="predicted"/>
<comment type="caution">
    <text evidence="2">The sequence shown here is derived from an EMBL/GenBank/DDBJ whole genome shotgun (WGS) entry which is preliminary data.</text>
</comment>
<accession>A0ABP7LGD1</accession>
<protein>
    <submittedName>
        <fullName evidence="2">Uncharacterized protein</fullName>
    </submittedName>
</protein>
<evidence type="ECO:0000313" key="2">
    <source>
        <dbReference type="EMBL" id="GAA3899107.1"/>
    </source>
</evidence>
<keyword evidence="3" id="KW-1185">Reference proteome</keyword>
<evidence type="ECO:0000256" key="1">
    <source>
        <dbReference type="SAM" id="MobiDB-lite"/>
    </source>
</evidence>
<gene>
    <name evidence="2" type="ORF">GCM10022207_79650</name>
</gene>
<name>A0ABP7LGD1_9ACTN</name>
<dbReference type="EMBL" id="BAAAZA010000041">
    <property type="protein sequence ID" value="GAA3899107.1"/>
    <property type="molecule type" value="Genomic_DNA"/>
</dbReference>
<evidence type="ECO:0000313" key="3">
    <source>
        <dbReference type="Proteomes" id="UP001501563"/>
    </source>
</evidence>
<reference evidence="3" key="1">
    <citation type="journal article" date="2019" name="Int. J. Syst. Evol. Microbiol.">
        <title>The Global Catalogue of Microorganisms (GCM) 10K type strain sequencing project: providing services to taxonomists for standard genome sequencing and annotation.</title>
        <authorList>
            <consortium name="The Broad Institute Genomics Platform"/>
            <consortium name="The Broad Institute Genome Sequencing Center for Infectious Disease"/>
            <person name="Wu L."/>
            <person name="Ma J."/>
        </authorList>
    </citation>
    <scope>NUCLEOTIDE SEQUENCE [LARGE SCALE GENOMIC DNA]</scope>
    <source>
        <strain evidence="3">JCM 16578</strain>
    </source>
</reference>
<dbReference type="Proteomes" id="UP001501563">
    <property type="component" value="Unassembled WGS sequence"/>
</dbReference>
<organism evidence="2 3">
    <name type="scientific">Streptomyces lannensis</name>
    <dbReference type="NCBI Taxonomy" id="766498"/>
    <lineage>
        <taxon>Bacteria</taxon>
        <taxon>Bacillati</taxon>
        <taxon>Actinomycetota</taxon>
        <taxon>Actinomycetes</taxon>
        <taxon>Kitasatosporales</taxon>
        <taxon>Streptomycetaceae</taxon>
        <taxon>Streptomyces</taxon>
    </lineage>
</organism>